<dbReference type="PROSITE" id="PS50956">
    <property type="entry name" value="HTH_ASNC_2"/>
    <property type="match status" value="1"/>
</dbReference>
<dbReference type="InterPro" id="IPR011991">
    <property type="entry name" value="ArsR-like_HTH"/>
</dbReference>
<dbReference type="PANTHER" id="PTHR30154">
    <property type="entry name" value="LEUCINE-RESPONSIVE REGULATORY PROTEIN"/>
    <property type="match status" value="1"/>
</dbReference>
<keyword evidence="1" id="KW-0805">Transcription regulation</keyword>
<name>A0AAU7BPE5_9FLAO</name>
<dbReference type="InterPro" id="IPR011008">
    <property type="entry name" value="Dimeric_a/b-barrel"/>
</dbReference>
<dbReference type="SUPFAM" id="SSF54909">
    <property type="entry name" value="Dimeric alpha+beta barrel"/>
    <property type="match status" value="1"/>
</dbReference>
<evidence type="ECO:0000256" key="3">
    <source>
        <dbReference type="ARBA" id="ARBA00023163"/>
    </source>
</evidence>
<dbReference type="InterPro" id="IPR019888">
    <property type="entry name" value="Tscrpt_reg_AsnC-like"/>
</dbReference>
<dbReference type="PRINTS" id="PR00033">
    <property type="entry name" value="HTHASNC"/>
</dbReference>
<dbReference type="GO" id="GO:0043565">
    <property type="term" value="F:sequence-specific DNA binding"/>
    <property type="evidence" value="ECO:0007669"/>
    <property type="project" value="InterPro"/>
</dbReference>
<dbReference type="Pfam" id="PF01037">
    <property type="entry name" value="AsnC_trans_reg"/>
    <property type="match status" value="1"/>
</dbReference>
<dbReference type="SUPFAM" id="SSF46785">
    <property type="entry name" value="Winged helix' DNA-binding domain"/>
    <property type="match status" value="1"/>
</dbReference>
<dbReference type="InterPro" id="IPR036388">
    <property type="entry name" value="WH-like_DNA-bd_sf"/>
</dbReference>
<evidence type="ECO:0000256" key="2">
    <source>
        <dbReference type="ARBA" id="ARBA00023125"/>
    </source>
</evidence>
<sequence>MVDKTDYRIIEELNKNARVSFADIGRQIHLSASSVRERIQKLEDLGIIKGYKLELDNSKLGLGMEVFIMLKLFSGKLKIFISDINSFSEIKESYRVTGSHNIHMKVVLKNQMHLQQFIDKLINYGDPTTHLILSELGKD</sequence>
<dbReference type="SMART" id="SM00344">
    <property type="entry name" value="HTH_ASNC"/>
    <property type="match status" value="1"/>
</dbReference>
<dbReference type="Gene3D" id="1.10.10.10">
    <property type="entry name" value="Winged helix-like DNA-binding domain superfamily/Winged helix DNA-binding domain"/>
    <property type="match status" value="1"/>
</dbReference>
<dbReference type="Gene3D" id="3.30.70.920">
    <property type="match status" value="1"/>
</dbReference>
<dbReference type="Pfam" id="PF13404">
    <property type="entry name" value="HTH_AsnC-type"/>
    <property type="match status" value="1"/>
</dbReference>
<dbReference type="GO" id="GO:0006355">
    <property type="term" value="P:regulation of DNA-templated transcription"/>
    <property type="evidence" value="ECO:0007669"/>
    <property type="project" value="UniProtKB-ARBA"/>
</dbReference>
<dbReference type="EMBL" id="CP157199">
    <property type="protein sequence ID" value="XBG59865.1"/>
    <property type="molecule type" value="Genomic_DNA"/>
</dbReference>
<organism evidence="5">
    <name type="scientific">Pontimicrobium sp. SW4</name>
    <dbReference type="NCBI Taxonomy" id="3153519"/>
    <lineage>
        <taxon>Bacteria</taxon>
        <taxon>Pseudomonadati</taxon>
        <taxon>Bacteroidota</taxon>
        <taxon>Flavobacteriia</taxon>
        <taxon>Flavobacteriales</taxon>
        <taxon>Flavobacteriaceae</taxon>
        <taxon>Pontimicrobium</taxon>
    </lineage>
</organism>
<dbReference type="InterPro" id="IPR019887">
    <property type="entry name" value="Tscrpt_reg_AsnC/Lrp_C"/>
</dbReference>
<evidence type="ECO:0000313" key="5">
    <source>
        <dbReference type="EMBL" id="XBG59865.1"/>
    </source>
</evidence>
<evidence type="ECO:0000256" key="1">
    <source>
        <dbReference type="ARBA" id="ARBA00023015"/>
    </source>
</evidence>
<reference evidence="5" key="1">
    <citation type="submission" date="2024-05" db="EMBL/GenBank/DDBJ databases">
        <title>Pontimicrobium maritimus sp. nov., isolated form sea water.</title>
        <authorList>
            <person name="Muhammad N."/>
            <person name="Vuong T.Q."/>
            <person name="Han H.L."/>
            <person name="Kim S.-G."/>
        </authorList>
    </citation>
    <scope>NUCLEOTIDE SEQUENCE</scope>
    <source>
        <strain evidence="5">SW4</strain>
    </source>
</reference>
<protein>
    <submittedName>
        <fullName evidence="5">Lrp/AsnC family transcriptional regulator</fullName>
    </submittedName>
</protein>
<accession>A0AAU7BPE5</accession>
<keyword evidence="3" id="KW-0804">Transcription</keyword>
<dbReference type="InterPro" id="IPR000485">
    <property type="entry name" value="AsnC-type_HTH_dom"/>
</dbReference>
<keyword evidence="2" id="KW-0238">DNA-binding</keyword>
<dbReference type="GO" id="GO:0043200">
    <property type="term" value="P:response to amino acid"/>
    <property type="evidence" value="ECO:0007669"/>
    <property type="project" value="TreeGrafter"/>
</dbReference>
<proteinExistence type="predicted"/>
<feature type="domain" description="HTH asnC-type" evidence="4">
    <location>
        <begin position="2"/>
        <end position="63"/>
    </location>
</feature>
<dbReference type="AlphaFoldDB" id="A0AAU7BPE5"/>
<dbReference type="GO" id="GO:0005829">
    <property type="term" value="C:cytosol"/>
    <property type="evidence" value="ECO:0007669"/>
    <property type="project" value="TreeGrafter"/>
</dbReference>
<dbReference type="PANTHER" id="PTHR30154:SF55">
    <property type="entry name" value="HTH-TYPE TRANSCRIPTIONAL REGULATOR LRPB"/>
    <property type="match status" value="1"/>
</dbReference>
<gene>
    <name evidence="5" type="ORF">ABGB03_08315</name>
</gene>
<evidence type="ECO:0000259" key="4">
    <source>
        <dbReference type="PROSITE" id="PS50956"/>
    </source>
</evidence>
<dbReference type="InterPro" id="IPR036390">
    <property type="entry name" value="WH_DNA-bd_sf"/>
</dbReference>
<dbReference type="RefSeq" id="WP_347921787.1">
    <property type="nucleotide sequence ID" value="NZ_CP157199.1"/>
</dbReference>
<dbReference type="CDD" id="cd00090">
    <property type="entry name" value="HTH_ARSR"/>
    <property type="match status" value="1"/>
</dbReference>